<feature type="transmembrane region" description="Helical" evidence="1">
    <location>
        <begin position="205"/>
        <end position="228"/>
    </location>
</feature>
<gene>
    <name evidence="2" type="ORF">VSVS05_02595</name>
</gene>
<keyword evidence="1" id="KW-1133">Transmembrane helix</keyword>
<dbReference type="EMBL" id="CP016414">
    <property type="protein sequence ID" value="ANU37673.1"/>
    <property type="molecule type" value="Genomic_DNA"/>
</dbReference>
<feature type="transmembrane region" description="Helical" evidence="1">
    <location>
        <begin position="182"/>
        <end position="198"/>
    </location>
</feature>
<proteinExistence type="predicted"/>
<feature type="transmembrane region" description="Helical" evidence="1">
    <location>
        <begin position="340"/>
        <end position="373"/>
    </location>
</feature>
<feature type="transmembrane region" description="Helical" evidence="1">
    <location>
        <begin position="234"/>
        <end position="256"/>
    </location>
</feature>
<dbReference type="Proteomes" id="UP000092528">
    <property type="component" value="Chromosome 1"/>
</dbReference>
<evidence type="ECO:0008006" key="4">
    <source>
        <dbReference type="Google" id="ProtNLM"/>
    </source>
</evidence>
<feature type="transmembrane region" description="Helical" evidence="1">
    <location>
        <begin position="96"/>
        <end position="115"/>
    </location>
</feature>
<reference evidence="2 3" key="1">
    <citation type="submission" date="2016-07" db="EMBL/GenBank/DDBJ databases">
        <title>Genome sequencing of Vibrio scophthalmi strain VS-05, an isolated from Paralichthys olivaceus.</title>
        <authorList>
            <person name="Han H.-J."/>
        </authorList>
    </citation>
    <scope>NUCLEOTIDE SEQUENCE [LARGE SCALE GENOMIC DNA]</scope>
    <source>
        <strain evidence="2 3">VS-05</strain>
    </source>
</reference>
<evidence type="ECO:0000256" key="1">
    <source>
        <dbReference type="SAM" id="Phobius"/>
    </source>
</evidence>
<keyword evidence="3" id="KW-1185">Reference proteome</keyword>
<protein>
    <recommendedName>
        <fullName evidence="4">Polysaccharide polymerase</fullName>
    </recommendedName>
</protein>
<feature type="transmembrane region" description="Helical" evidence="1">
    <location>
        <begin position="36"/>
        <end position="55"/>
    </location>
</feature>
<feature type="transmembrane region" description="Helical" evidence="1">
    <location>
        <begin position="67"/>
        <end position="90"/>
    </location>
</feature>
<evidence type="ECO:0000313" key="2">
    <source>
        <dbReference type="EMBL" id="ANU37673.1"/>
    </source>
</evidence>
<feature type="transmembrane region" description="Helical" evidence="1">
    <location>
        <begin position="127"/>
        <end position="147"/>
    </location>
</feature>
<keyword evidence="1" id="KW-0812">Transmembrane</keyword>
<accession>A0A1C7FDZ2</accession>
<name>A0A1C7FDZ2_9VIBR</name>
<dbReference type="RefSeq" id="WP_156785343.1">
    <property type="nucleotide sequence ID" value="NZ_CP016414.1"/>
</dbReference>
<feature type="transmembrane region" description="Helical" evidence="1">
    <location>
        <begin position="309"/>
        <end position="333"/>
    </location>
</feature>
<evidence type="ECO:0000313" key="3">
    <source>
        <dbReference type="Proteomes" id="UP000092528"/>
    </source>
</evidence>
<feature type="transmembrane region" description="Helical" evidence="1">
    <location>
        <begin position="277"/>
        <end position="297"/>
    </location>
</feature>
<organism evidence="2 3">
    <name type="scientific">Vibrio scophthalmi</name>
    <dbReference type="NCBI Taxonomy" id="45658"/>
    <lineage>
        <taxon>Bacteria</taxon>
        <taxon>Pseudomonadati</taxon>
        <taxon>Pseudomonadota</taxon>
        <taxon>Gammaproteobacteria</taxon>
        <taxon>Vibrionales</taxon>
        <taxon>Vibrionaceae</taxon>
        <taxon>Vibrio</taxon>
    </lineage>
</organism>
<keyword evidence="1" id="KW-0472">Membrane</keyword>
<feature type="transmembrane region" description="Helical" evidence="1">
    <location>
        <begin position="12"/>
        <end position="30"/>
    </location>
</feature>
<dbReference type="AlphaFoldDB" id="A0A1C7FDZ2"/>
<sequence length="383" mass="43446">MHFKKYFLKTKPLRVPLFSLLFFICFYRVSLFYGSFYLALFIGISSLPLFLVSSYRGVFVKAISPFSVLLFLLLFTFSFVVDLVTGNIVSNFSSSFAIRLLFMVFCSVLPAYYIVCKFLKGSSDSLILLFFTAFSLQTILFFVSYFYPGVKVFLYSLMGASNSVNLNDWNMGTRGFGLSNEINYSSPFLMVILTIYFFRSGFLKVLVFLTQVINSNNAVVAAVLGLAFSRYKTYIKVLLFLVGGGLVLTLGLNYFPRLEDEFSDGGARTISYLFQKHFYILNDNILEFLMGTGIYIYGGASKYLSDIGFVIIFNYGGFLYSLLFLMLLFLVIIRVGYSKAFILMWLLVGVVLNFKGLLLGANGYIFMTFLFVFNQSYSKGRVG</sequence>